<reference evidence="1 2" key="1">
    <citation type="journal article" date="2019" name="Int. J. Syst. Evol. Microbiol.">
        <title>The Global Catalogue of Microorganisms (GCM) 10K type strain sequencing project: providing services to taxonomists for standard genome sequencing and annotation.</title>
        <authorList>
            <consortium name="The Broad Institute Genomics Platform"/>
            <consortium name="The Broad Institute Genome Sequencing Center for Infectious Disease"/>
            <person name="Wu L."/>
            <person name="Ma J."/>
        </authorList>
    </citation>
    <scope>NUCLEOTIDE SEQUENCE [LARGE SCALE GENOMIC DNA]</scope>
    <source>
        <strain evidence="1 2">JCM 13004</strain>
    </source>
</reference>
<evidence type="ECO:0000313" key="1">
    <source>
        <dbReference type="EMBL" id="GAA1234179.1"/>
    </source>
</evidence>
<dbReference type="EMBL" id="BAAALF010000034">
    <property type="protein sequence ID" value="GAA1234179.1"/>
    <property type="molecule type" value="Genomic_DNA"/>
</dbReference>
<organism evidence="1 2">
    <name type="scientific">Kitasatospora nipponensis</name>
    <dbReference type="NCBI Taxonomy" id="258049"/>
    <lineage>
        <taxon>Bacteria</taxon>
        <taxon>Bacillati</taxon>
        <taxon>Actinomycetota</taxon>
        <taxon>Actinomycetes</taxon>
        <taxon>Kitasatosporales</taxon>
        <taxon>Streptomycetaceae</taxon>
        <taxon>Kitasatospora</taxon>
    </lineage>
</organism>
<sequence>MIEGGLYDERGEGGTVMHEPTEHGYVLLQAAAAEGPRPGRCATGPAGHPAKACGTCGCDPRRTAPTCGFAPGPQGPHPPLRIAVGAVARAVAVAAPGGATRAAAAPPEVQQRVARVALLHEEQQRARVQQGRPCCTP</sequence>
<name>A0ABN1W6T5_9ACTN</name>
<protein>
    <submittedName>
        <fullName evidence="1">Uncharacterized protein</fullName>
    </submittedName>
</protein>
<proteinExistence type="predicted"/>
<evidence type="ECO:0000313" key="2">
    <source>
        <dbReference type="Proteomes" id="UP001500037"/>
    </source>
</evidence>
<comment type="caution">
    <text evidence="1">The sequence shown here is derived from an EMBL/GenBank/DDBJ whole genome shotgun (WGS) entry which is preliminary data.</text>
</comment>
<dbReference type="Proteomes" id="UP001500037">
    <property type="component" value="Unassembled WGS sequence"/>
</dbReference>
<keyword evidence="2" id="KW-1185">Reference proteome</keyword>
<gene>
    <name evidence="1" type="ORF">GCM10009665_25550</name>
</gene>
<accession>A0ABN1W6T5</accession>